<dbReference type="AlphaFoldDB" id="D5RS33"/>
<dbReference type="EMBL" id="ADVL01000725">
    <property type="protein sequence ID" value="EFH09877.1"/>
    <property type="molecule type" value="Genomic_DNA"/>
</dbReference>
<gene>
    <name evidence="2" type="ORF">HMPREF0731_3895</name>
</gene>
<evidence type="ECO:0000313" key="2">
    <source>
        <dbReference type="EMBL" id="EFH09877.1"/>
    </source>
</evidence>
<evidence type="ECO:0000256" key="1">
    <source>
        <dbReference type="SAM" id="MobiDB-lite"/>
    </source>
</evidence>
<feature type="non-terminal residue" evidence="2">
    <location>
        <position position="1"/>
    </location>
</feature>
<protein>
    <submittedName>
        <fullName evidence="2">Uncharacterized protein</fullName>
    </submittedName>
</protein>
<comment type="caution">
    <text evidence="2">The sequence shown here is derived from an EMBL/GenBank/DDBJ whole genome shotgun (WGS) entry which is preliminary data.</text>
</comment>
<proteinExistence type="predicted"/>
<name>D5RS33_9PROT</name>
<dbReference type="Proteomes" id="UP000005324">
    <property type="component" value="Unassembled WGS sequence"/>
</dbReference>
<evidence type="ECO:0000313" key="3">
    <source>
        <dbReference type="Proteomes" id="UP000005324"/>
    </source>
</evidence>
<accession>D5RS33</accession>
<reference evidence="2 3" key="1">
    <citation type="submission" date="2010-04" db="EMBL/GenBank/DDBJ databases">
        <authorList>
            <person name="Qin X."/>
            <person name="Bachman B."/>
            <person name="Battles P."/>
            <person name="Bell A."/>
            <person name="Bess C."/>
            <person name="Bickham C."/>
            <person name="Chaboub L."/>
            <person name="Chen D."/>
            <person name="Coyle M."/>
            <person name="Deiros D.R."/>
            <person name="Dinh H."/>
            <person name="Forbes L."/>
            <person name="Fowler G."/>
            <person name="Francisco L."/>
            <person name="Fu Q."/>
            <person name="Gubbala S."/>
            <person name="Hale W."/>
            <person name="Han Y."/>
            <person name="Hemphill L."/>
            <person name="Highlander S.K."/>
            <person name="Hirani K."/>
            <person name="Hogues M."/>
            <person name="Jackson L."/>
            <person name="Jakkamsetti A."/>
            <person name="Javaid M."/>
            <person name="Jiang H."/>
            <person name="Korchina V."/>
            <person name="Kovar C."/>
            <person name="Lara F."/>
            <person name="Lee S."/>
            <person name="Mata R."/>
            <person name="Mathew T."/>
            <person name="Moen C."/>
            <person name="Morales K."/>
            <person name="Munidasa M."/>
            <person name="Nazareth L."/>
            <person name="Ngo R."/>
            <person name="Nguyen L."/>
            <person name="Okwuonu G."/>
            <person name="Ongeri F."/>
            <person name="Patil S."/>
            <person name="Petrosino J."/>
            <person name="Pham C."/>
            <person name="Pham P."/>
            <person name="Pu L.-L."/>
            <person name="Puazo M."/>
            <person name="Raj R."/>
            <person name="Reid J."/>
            <person name="Rouhana J."/>
            <person name="Saada N."/>
            <person name="Shang Y."/>
            <person name="Simmons D."/>
            <person name="Thornton R."/>
            <person name="Warren J."/>
            <person name="Weissenberger G."/>
            <person name="Zhang J."/>
            <person name="Zhang L."/>
            <person name="Zhou C."/>
            <person name="Zhu D."/>
            <person name="Muzny D."/>
            <person name="Worley K."/>
            <person name="Gibbs R."/>
        </authorList>
    </citation>
    <scope>NUCLEOTIDE SEQUENCE [LARGE SCALE GENOMIC DNA]</scope>
    <source>
        <strain evidence="2 3">ATCC 49957</strain>
    </source>
</reference>
<organism evidence="2 3">
    <name type="scientific">Pseudoroseomonas cervicalis ATCC 49957</name>
    <dbReference type="NCBI Taxonomy" id="525371"/>
    <lineage>
        <taxon>Bacteria</taxon>
        <taxon>Pseudomonadati</taxon>
        <taxon>Pseudomonadota</taxon>
        <taxon>Alphaproteobacteria</taxon>
        <taxon>Acetobacterales</taxon>
        <taxon>Roseomonadaceae</taxon>
        <taxon>Roseomonas</taxon>
    </lineage>
</organism>
<feature type="region of interest" description="Disordered" evidence="1">
    <location>
        <begin position="1"/>
        <end position="89"/>
    </location>
</feature>
<feature type="compositionally biased region" description="Pro residues" evidence="1">
    <location>
        <begin position="66"/>
        <end position="82"/>
    </location>
</feature>
<dbReference type="HOGENOM" id="CLU_2446070_0_0_5"/>
<keyword evidence="3" id="KW-1185">Reference proteome</keyword>
<sequence>STPARVGTGQGMRASAPQRSGIVAKGRPSRSAMPSGWAAVPARGSASTQMAASPASVMDAPRPGRYQPPPKETPPCLRPMPPTGTATRP</sequence>